<proteinExistence type="predicted"/>
<organism evidence="1 2">
    <name type="scientific">Salmonella enterica subsp. enterica serovar Bovismorbificans</name>
    <dbReference type="NCBI Taxonomy" id="58097"/>
    <lineage>
        <taxon>Bacteria</taxon>
        <taxon>Pseudomonadati</taxon>
        <taxon>Pseudomonadota</taxon>
        <taxon>Gammaproteobacteria</taxon>
        <taxon>Enterobacterales</taxon>
        <taxon>Enterobacteriaceae</taxon>
        <taxon>Salmonella</taxon>
    </lineage>
</organism>
<name>A0A655CRF1_SALET</name>
<sequence>MARPETYHRAGFIGIASDGQGCLRHAVLVDLTVNFAISLDNQFQFLRQSVDYRDAHAVQTAGDFIGVIVKFTARVQNGHDHFRRRDAFFRVNPGRNATAIIRYGHGVIGVNSHDDIFTVTCERFVDSVIYHLEYHVVQTGAVIRVADIHTRALTHRIQPFQDFDTGGVIRIRHQRFSLI</sequence>
<evidence type="ECO:0000313" key="2">
    <source>
        <dbReference type="Proteomes" id="UP000041314"/>
    </source>
</evidence>
<evidence type="ECO:0000313" key="1">
    <source>
        <dbReference type="EMBL" id="CNU24376.1"/>
    </source>
</evidence>
<reference evidence="1 2" key="1">
    <citation type="submission" date="2015-03" db="EMBL/GenBank/DDBJ databases">
        <authorList>
            <consortium name="Pathogen Informatics"/>
        </authorList>
    </citation>
    <scope>NUCLEOTIDE SEQUENCE [LARGE SCALE GENOMIC DNA]</scope>
    <source>
        <strain evidence="1 2">A1104</strain>
    </source>
</reference>
<dbReference type="Proteomes" id="UP000041314">
    <property type="component" value="Unassembled WGS sequence"/>
</dbReference>
<accession>A0A655CRF1</accession>
<gene>
    <name evidence="1" type="ORF">ERS008198_02287</name>
</gene>
<dbReference type="AlphaFoldDB" id="A0A655CRF1"/>
<dbReference type="EMBL" id="CQPA01000015">
    <property type="protein sequence ID" value="CNU24376.1"/>
    <property type="molecule type" value="Genomic_DNA"/>
</dbReference>
<protein>
    <submittedName>
        <fullName evidence="1">Uncharacterized protein</fullName>
    </submittedName>
</protein>